<feature type="non-terminal residue" evidence="1">
    <location>
        <position position="109"/>
    </location>
</feature>
<dbReference type="EMBL" id="KF123414">
    <property type="protein sequence ID" value="AIA90717.1"/>
    <property type="molecule type" value="Genomic_DNA"/>
</dbReference>
<reference evidence="1" key="1">
    <citation type="journal article" date="2013" name="Environ. Microbiol.">
        <title>Seasonally variable intestinal metagenomes of the red palm weevil (Rhynchophorus ferrugineus).</title>
        <authorList>
            <person name="Jia S."/>
            <person name="Zhang X."/>
            <person name="Zhang G."/>
            <person name="Yin A."/>
            <person name="Zhang S."/>
            <person name="Li F."/>
            <person name="Wang L."/>
            <person name="Zhao D."/>
            <person name="Yun Q."/>
            <person name="Tala"/>
            <person name="Wang J."/>
            <person name="Sun G."/>
            <person name="Baabdullah M."/>
            <person name="Yu X."/>
            <person name="Hu S."/>
            <person name="Al-Mssallem I.S."/>
            <person name="Yu J."/>
        </authorList>
    </citation>
    <scope>NUCLEOTIDE SEQUENCE</scope>
</reference>
<organism evidence="1">
    <name type="scientific">uncultured Leptospira sp</name>
    <dbReference type="NCBI Taxonomy" id="253437"/>
    <lineage>
        <taxon>Bacteria</taxon>
        <taxon>Pseudomonadati</taxon>
        <taxon>Spirochaetota</taxon>
        <taxon>Spirochaetia</taxon>
        <taxon>Leptospirales</taxon>
        <taxon>Leptospiraceae</taxon>
        <taxon>Leptospira</taxon>
        <taxon>environmental samples</taxon>
    </lineage>
</organism>
<proteinExistence type="predicted"/>
<dbReference type="AlphaFoldDB" id="A0A060C6X4"/>
<protein>
    <submittedName>
        <fullName evidence="1">CAZy families GH2 protein</fullName>
    </submittedName>
</protein>
<name>A0A060C6X4_9LEPT</name>
<accession>A0A060C6X4</accession>
<sequence length="109" mass="12354">MVRPGRGTSYSRHRYVLALRPPHRGETRPFSLSEFGGLNLAVEGHRWEEGLPFGYRFLDDEEALAEALADLWRNQLIPLVDAGLTACTYTQVSDVEGEDNGLMTYDRRV</sequence>
<evidence type="ECO:0000313" key="1">
    <source>
        <dbReference type="EMBL" id="AIA90717.1"/>
    </source>
</evidence>